<evidence type="ECO:0000256" key="1">
    <source>
        <dbReference type="SAM" id="MobiDB-lite"/>
    </source>
</evidence>
<protein>
    <submittedName>
        <fullName evidence="3">Uncharacterized protein</fullName>
    </submittedName>
</protein>
<reference evidence="3 4" key="1">
    <citation type="submission" date="2022-09" db="EMBL/GenBank/DDBJ databases">
        <authorList>
            <person name="Palmer J.M."/>
        </authorList>
    </citation>
    <scope>NUCLEOTIDE SEQUENCE [LARGE SCALE GENOMIC DNA]</scope>
    <source>
        <strain evidence="3 4">DSM 7382</strain>
    </source>
</reference>
<comment type="caution">
    <text evidence="3">The sequence shown here is derived from an EMBL/GenBank/DDBJ whole genome shotgun (WGS) entry which is preliminary data.</text>
</comment>
<name>A0AAW0FAP3_9APHY</name>
<gene>
    <name evidence="2" type="ORF">QCA50_019423</name>
    <name evidence="3" type="ORF">QCA50_019434</name>
</gene>
<organism evidence="3 4">
    <name type="scientific">Cerrena zonata</name>
    <dbReference type="NCBI Taxonomy" id="2478898"/>
    <lineage>
        <taxon>Eukaryota</taxon>
        <taxon>Fungi</taxon>
        <taxon>Dikarya</taxon>
        <taxon>Basidiomycota</taxon>
        <taxon>Agaricomycotina</taxon>
        <taxon>Agaricomycetes</taxon>
        <taxon>Polyporales</taxon>
        <taxon>Cerrenaceae</taxon>
        <taxon>Cerrena</taxon>
    </lineage>
</organism>
<evidence type="ECO:0000313" key="2">
    <source>
        <dbReference type="EMBL" id="KAK7677612.1"/>
    </source>
</evidence>
<feature type="compositionally biased region" description="Polar residues" evidence="1">
    <location>
        <begin position="1"/>
        <end position="22"/>
    </location>
</feature>
<feature type="region of interest" description="Disordered" evidence="1">
    <location>
        <begin position="486"/>
        <end position="515"/>
    </location>
</feature>
<feature type="compositionally biased region" description="Basic residues" evidence="1">
    <location>
        <begin position="486"/>
        <end position="502"/>
    </location>
</feature>
<proteinExistence type="predicted"/>
<dbReference type="Proteomes" id="UP001385951">
    <property type="component" value="Unassembled WGS sequence"/>
</dbReference>
<dbReference type="EMBL" id="JASBNA010000085">
    <property type="protein sequence ID" value="KAK7677623.1"/>
    <property type="molecule type" value="Genomic_DNA"/>
</dbReference>
<accession>A0AAW0FAP3</accession>
<feature type="compositionally biased region" description="Acidic residues" evidence="1">
    <location>
        <begin position="42"/>
        <end position="53"/>
    </location>
</feature>
<feature type="region of interest" description="Disordered" evidence="1">
    <location>
        <begin position="231"/>
        <end position="265"/>
    </location>
</feature>
<evidence type="ECO:0000313" key="3">
    <source>
        <dbReference type="EMBL" id="KAK7677623.1"/>
    </source>
</evidence>
<sequence>MQSWFKPFSRSSQGEGSRVTSTSEKEMYYSGDMYDSRMSPIYEEDESDDDDYTNDLLQIDNPGDTCHGQPSLKGKGKERENTSYLATPAGPCNSHNESPDPLCPPAELVVSTQTWNGFTIPSVSEETGWNGFDILPPVQKSANRCEAGSAWDGFDLIGTNFTHDNYVPLVMDRERKNEDERDSPENIEQETQLDMIMDSSAFMQQLLTADPHTPVTVQDLRRLLLDLFDKQREEQSGESRTQGAGNPRDKADKKKPHYNPMPRDEDRKILQGSSMLIFASALVRFHILRLMDRDTFHLGSPIVAAVETNVKAFSLKRGEGPVLKPMRPHLSGKTIRSSWNIRLKDLFVIDFLRIGWGEPEQTASIVDIFFTHLTYLRKRYQTQLLIEQNDGESTQTLLDEARANAQVNRRRYLRDRRAEICGMDRDLKKFVPLWRNICYQAVSDDEEVYVNDEKRNVVLRIPWRSSEAEEWMVRLDHVHMSKRWKPNAQPKRGKMPRWRTRGSTRVQAPSEPPRGLPRNFYDTKWLSELTEEDRAALEMSEPVDLRLSDEILRISTIFRNVRDRSTPPNFGLIHGNN</sequence>
<evidence type="ECO:0000313" key="4">
    <source>
        <dbReference type="Proteomes" id="UP001385951"/>
    </source>
</evidence>
<dbReference type="AlphaFoldDB" id="A0AAW0FAP3"/>
<dbReference type="EMBL" id="JASBNA010000085">
    <property type="protein sequence ID" value="KAK7677612.1"/>
    <property type="molecule type" value="Genomic_DNA"/>
</dbReference>
<keyword evidence="4" id="KW-1185">Reference proteome</keyword>
<feature type="region of interest" description="Disordered" evidence="1">
    <location>
        <begin position="1"/>
        <end position="84"/>
    </location>
</feature>